<feature type="transmembrane region" description="Helical" evidence="10">
    <location>
        <begin position="179"/>
        <end position="198"/>
    </location>
</feature>
<reference evidence="14" key="1">
    <citation type="journal article" date="2015" name="ISME J.">
        <title>Aquifer environment selects for microbial species cohorts in sediment and groundwater.</title>
        <authorList>
            <person name="Hug L.A."/>
            <person name="Thomas B.C."/>
            <person name="Brown C.T."/>
            <person name="Frischkorn K.R."/>
            <person name="Williams K.H."/>
            <person name="Tringe S.G."/>
            <person name="Banfield J.F."/>
        </authorList>
    </citation>
    <scope>NUCLEOTIDE SEQUENCE</scope>
</reference>
<dbReference type="GO" id="GO:0065002">
    <property type="term" value="P:intracellular protein transmembrane transport"/>
    <property type="evidence" value="ECO:0007669"/>
    <property type="project" value="UniProtKB-UniRule"/>
</dbReference>
<dbReference type="GO" id="GO:0006605">
    <property type="term" value="P:protein targeting"/>
    <property type="evidence" value="ECO:0007669"/>
    <property type="project" value="UniProtKB-UniRule"/>
</dbReference>
<evidence type="ECO:0000256" key="1">
    <source>
        <dbReference type="ARBA" id="ARBA00004141"/>
    </source>
</evidence>
<dbReference type="InterPro" id="IPR030659">
    <property type="entry name" value="SecY_CS"/>
</dbReference>
<feature type="transmembrane region" description="Helical" evidence="10">
    <location>
        <begin position="114"/>
        <end position="134"/>
    </location>
</feature>
<dbReference type="NCBIfam" id="TIGR00967">
    <property type="entry name" value="3a0501s007"/>
    <property type="match status" value="1"/>
</dbReference>
<evidence type="ECO:0000256" key="2">
    <source>
        <dbReference type="ARBA" id="ARBA00005751"/>
    </source>
</evidence>
<evidence type="ECO:0000256" key="12">
    <source>
        <dbReference type="RuleBase" id="RU003484"/>
    </source>
</evidence>
<dbReference type="Pfam" id="PF00344">
    <property type="entry name" value="SecY"/>
    <property type="match status" value="1"/>
</dbReference>
<gene>
    <name evidence="10" type="primary">secY</name>
</gene>
<dbReference type="PRINTS" id="PR00303">
    <property type="entry name" value="SECYTRNLCASE"/>
</dbReference>
<feature type="transmembrane region" description="Helical" evidence="10">
    <location>
        <begin position="318"/>
        <end position="340"/>
    </location>
</feature>
<accession>A0A0H4T726</accession>
<feature type="transmembrane region" description="Helical" evidence="10">
    <location>
        <begin position="70"/>
        <end position="94"/>
    </location>
</feature>
<feature type="transmembrane region" description="Helical" evidence="10">
    <location>
        <begin position="376"/>
        <end position="394"/>
    </location>
</feature>
<keyword evidence="5 10" id="KW-0653">Protein transport</keyword>
<dbReference type="AlphaFoldDB" id="A0A0H4T726"/>
<comment type="subunit">
    <text evidence="10">Component of the Sec protein translocase complex. Heterotrimer consisting of SecY, SecE and SecG subunits. The heterotrimers can form oligomers, although 1 heterotrimer is thought to be able to translocate proteins. Interacts with the ribosome. Interacts with SecDF, and other proteins may be involved. Interacts with SecA.</text>
</comment>
<evidence type="ECO:0000256" key="7">
    <source>
        <dbReference type="ARBA" id="ARBA00023010"/>
    </source>
</evidence>
<proteinExistence type="inferred from homology"/>
<keyword evidence="3 10" id="KW-0813">Transport</keyword>
<evidence type="ECO:0000256" key="3">
    <source>
        <dbReference type="ARBA" id="ARBA00022448"/>
    </source>
</evidence>
<feature type="transmembrane region" description="Helical" evidence="10">
    <location>
        <begin position="20"/>
        <end position="38"/>
    </location>
</feature>
<dbReference type="Gene3D" id="1.10.3370.10">
    <property type="entry name" value="SecY subunit domain"/>
    <property type="match status" value="1"/>
</dbReference>
<dbReference type="GO" id="GO:0043952">
    <property type="term" value="P:protein transport by the Sec complex"/>
    <property type="evidence" value="ECO:0007669"/>
    <property type="project" value="UniProtKB-UniRule"/>
</dbReference>
<keyword evidence="10" id="KW-1003">Cell membrane</keyword>
<keyword evidence="7 10" id="KW-0811">Translocation</keyword>
<dbReference type="InterPro" id="IPR026593">
    <property type="entry name" value="SecY"/>
</dbReference>
<keyword evidence="4 10" id="KW-0812">Transmembrane</keyword>
<dbReference type="GO" id="GO:0005886">
    <property type="term" value="C:plasma membrane"/>
    <property type="evidence" value="ECO:0007669"/>
    <property type="project" value="UniProtKB-SubCell"/>
</dbReference>
<feature type="transmembrane region" description="Helical" evidence="10">
    <location>
        <begin position="275"/>
        <end position="298"/>
    </location>
</feature>
<organism evidence="14">
    <name type="scientific">uncultured Berkelbacteria bacterium Rifle_16ft_4_minimus_38443</name>
    <dbReference type="NCBI Taxonomy" id="1665092"/>
    <lineage>
        <taxon>Bacteria</taxon>
        <taxon>Candidatus Berkelbacteria</taxon>
        <taxon>environmental samples</taxon>
    </lineage>
</organism>
<feature type="transmembrane region" description="Helical" evidence="10">
    <location>
        <begin position="218"/>
        <end position="238"/>
    </location>
</feature>
<name>A0A0H4T726_9BACT</name>
<evidence type="ECO:0000256" key="10">
    <source>
        <dbReference type="HAMAP-Rule" id="MF_01465"/>
    </source>
</evidence>
<dbReference type="PIRSF" id="PIRSF004557">
    <property type="entry name" value="SecY"/>
    <property type="match status" value="1"/>
</dbReference>
<dbReference type="SUPFAM" id="SSF103491">
    <property type="entry name" value="Preprotein translocase SecY subunit"/>
    <property type="match status" value="1"/>
</dbReference>
<dbReference type="PROSITE" id="PS00756">
    <property type="entry name" value="SECY_2"/>
    <property type="match status" value="1"/>
</dbReference>
<feature type="transmembrane region" description="Helical" evidence="10">
    <location>
        <begin position="154"/>
        <end position="172"/>
    </location>
</feature>
<evidence type="ECO:0000256" key="8">
    <source>
        <dbReference type="ARBA" id="ARBA00023136"/>
    </source>
</evidence>
<dbReference type="InterPro" id="IPR002208">
    <property type="entry name" value="SecY/SEC61-alpha"/>
</dbReference>
<sequence length="435" mass="47424">MSLSSQFKSFFLYRDLRLKVIYTIAILILVRILAHLPLPGVDLSALREFFGRNQIFGLLNLFSGGTMENFSIILMGVAPYITASIVMQLLTMVIPALEELSKEGESGQQKINQWTRYLTVPLALIQSYAMISLLTKGASGQPAILTSGLGGVNMVSALLTVTAGTILLMWLGELISENGLGNGVSLIITLGIISGIPKMLRDTFALIFTGGAIDWTKLLGLTVFALIAVAVVVFIIIVSEGERRIPVTYAKRVRGSNVTGGASTYLPMRVNQGGVIPIIFALSIIIFPGTIAKFLMNAKSETLVDIATKVNSFFNNQTIYGILYFVLIIAFTYFYTAIVFNPEKISENLQKQGGFISGIRPGRETKQYLSKLLHRLNLSGGLFLGIIAILPFIVQAITQIPTLVIGGTGVLILVSVVLDTLRQIKSQLVMRSYQY</sequence>
<evidence type="ECO:0000256" key="4">
    <source>
        <dbReference type="ARBA" id="ARBA00022692"/>
    </source>
</evidence>
<comment type="similarity">
    <text evidence="2 10 13">Belongs to the SecY/SEC61-alpha family.</text>
</comment>
<keyword evidence="6 10" id="KW-1133">Transmembrane helix</keyword>
<comment type="function">
    <text evidence="10 11">The central subunit of the protein translocation channel SecYEG. Consists of two halves formed by TMs 1-5 and 6-10. These two domains form a lateral gate at the front which open onto the bilayer between TMs 2 and 7, and are clamped together by SecE at the back. The channel is closed by both a pore ring composed of hydrophobic SecY resides and a short helix (helix 2A) on the extracellular side of the membrane which forms a plug. The plug probably moves laterally to allow the channel to open. The ring and the pore may move independently.</text>
</comment>
<dbReference type="InterPro" id="IPR023201">
    <property type="entry name" value="SecY_dom_sf"/>
</dbReference>
<evidence type="ECO:0000256" key="9">
    <source>
        <dbReference type="ARBA" id="ARBA00039733"/>
    </source>
</evidence>
<dbReference type="FunFam" id="1.10.3370.10:FF:000001">
    <property type="entry name" value="Preprotein translocase subunit SecY"/>
    <property type="match status" value="1"/>
</dbReference>
<evidence type="ECO:0000256" key="5">
    <source>
        <dbReference type="ARBA" id="ARBA00022927"/>
    </source>
</evidence>
<dbReference type="PROSITE" id="PS00755">
    <property type="entry name" value="SECY_1"/>
    <property type="match status" value="1"/>
</dbReference>
<dbReference type="EMBL" id="KT007018">
    <property type="protein sequence ID" value="AKQ03638.1"/>
    <property type="molecule type" value="Genomic_DNA"/>
</dbReference>
<dbReference type="HAMAP" id="MF_01465">
    <property type="entry name" value="SecY"/>
    <property type="match status" value="1"/>
</dbReference>
<evidence type="ECO:0000256" key="13">
    <source>
        <dbReference type="RuleBase" id="RU004349"/>
    </source>
</evidence>
<comment type="subcellular location">
    <subcellularLocation>
        <location evidence="10">Cell membrane</location>
        <topology evidence="10">Multi-pass membrane protein</topology>
    </subcellularLocation>
    <subcellularLocation>
        <location evidence="1 12">Membrane</location>
        <topology evidence="1 12">Multi-pass membrane protein</topology>
    </subcellularLocation>
</comment>
<evidence type="ECO:0000313" key="14">
    <source>
        <dbReference type="EMBL" id="AKQ03638.1"/>
    </source>
</evidence>
<protein>
    <recommendedName>
        <fullName evidence="9 10">Protein translocase subunit SecY</fullName>
    </recommendedName>
</protein>
<evidence type="ECO:0000256" key="6">
    <source>
        <dbReference type="ARBA" id="ARBA00022989"/>
    </source>
</evidence>
<evidence type="ECO:0000256" key="11">
    <source>
        <dbReference type="RuleBase" id="RU000537"/>
    </source>
</evidence>
<feature type="transmembrane region" description="Helical" evidence="10">
    <location>
        <begin position="400"/>
        <end position="421"/>
    </location>
</feature>
<keyword evidence="8 10" id="KW-0472">Membrane</keyword>
<dbReference type="PANTHER" id="PTHR10906">
    <property type="entry name" value="SECY/SEC61-ALPHA FAMILY MEMBER"/>
    <property type="match status" value="1"/>
</dbReference>